<comment type="caution">
    <text evidence="1">The sequence shown here is derived from an EMBL/GenBank/DDBJ whole genome shotgun (WGS) entry which is preliminary data.</text>
</comment>
<organism evidence="1 2">
    <name type="scientific">Varibaculum cambriense</name>
    <dbReference type="NCBI Taxonomy" id="184870"/>
    <lineage>
        <taxon>Bacteria</taxon>
        <taxon>Bacillati</taxon>
        <taxon>Actinomycetota</taxon>
        <taxon>Actinomycetes</taxon>
        <taxon>Actinomycetales</taxon>
        <taxon>Actinomycetaceae</taxon>
        <taxon>Varibaculum</taxon>
    </lineage>
</organism>
<reference evidence="1" key="1">
    <citation type="submission" date="2022-01" db="EMBL/GenBank/DDBJ databases">
        <title>Collection of gut derived symbiotic bacterial strains cultured from healthy donors.</title>
        <authorList>
            <person name="Lin H."/>
            <person name="Kohout C."/>
            <person name="Waligurski E."/>
            <person name="Pamer E.G."/>
        </authorList>
    </citation>
    <scope>NUCLEOTIDE SEQUENCE</scope>
    <source>
        <strain evidence="1">DFI.7.46</strain>
    </source>
</reference>
<name>A0AAJ1EUY7_9ACTO</name>
<proteinExistence type="predicted"/>
<dbReference type="EMBL" id="JAKNHJ010000005">
    <property type="protein sequence ID" value="MCG4617512.1"/>
    <property type="molecule type" value="Genomic_DNA"/>
</dbReference>
<sequence>MFISLDEKFTDQAENIYKVENPVDNHYITYLYDEDGGNIIARSDESEDFPKFYKRGWTKQECHDSLKADWVIQKDRQEHIEDLEAHLEPGQDSWLCLEAWDTLPTEQAFKDWLDADFAPTWEDTGDDPDFEDEDRQRLIDSCDRLYNAMEDDPSLVQAVR</sequence>
<protein>
    <submittedName>
        <fullName evidence="1">Uncharacterized protein</fullName>
    </submittedName>
</protein>
<dbReference type="Proteomes" id="UP001200537">
    <property type="component" value="Unassembled WGS sequence"/>
</dbReference>
<evidence type="ECO:0000313" key="2">
    <source>
        <dbReference type="Proteomes" id="UP001200537"/>
    </source>
</evidence>
<gene>
    <name evidence="1" type="ORF">L0M99_03235</name>
</gene>
<dbReference type="AlphaFoldDB" id="A0AAJ1EUY7"/>
<accession>A0AAJ1EUY7</accession>
<evidence type="ECO:0000313" key="1">
    <source>
        <dbReference type="EMBL" id="MCG4617512.1"/>
    </source>
</evidence>
<dbReference type="RefSeq" id="WP_238127743.1">
    <property type="nucleotide sequence ID" value="NZ_JAKNHJ010000005.1"/>
</dbReference>